<dbReference type="NCBIfam" id="TIGR00172">
    <property type="entry name" value="maf"/>
    <property type="match status" value="1"/>
</dbReference>
<dbReference type="InterPro" id="IPR029001">
    <property type="entry name" value="ITPase-like_fam"/>
</dbReference>
<name>A0A381UQI9_9ZZZZ</name>
<dbReference type="Pfam" id="PF02545">
    <property type="entry name" value="Maf"/>
    <property type="match status" value="1"/>
</dbReference>
<organism evidence="6">
    <name type="scientific">marine metagenome</name>
    <dbReference type="NCBI Taxonomy" id="408172"/>
    <lineage>
        <taxon>unclassified sequences</taxon>
        <taxon>metagenomes</taxon>
        <taxon>ecological metagenomes</taxon>
    </lineage>
</organism>
<accession>A0A381UQI9</accession>
<dbReference type="PIRSF" id="PIRSF006305">
    <property type="entry name" value="Maf"/>
    <property type="match status" value="1"/>
</dbReference>
<evidence type="ECO:0000256" key="2">
    <source>
        <dbReference type="ARBA" id="ARBA00004496"/>
    </source>
</evidence>
<dbReference type="Gene3D" id="3.90.950.10">
    <property type="match status" value="1"/>
</dbReference>
<dbReference type="PANTHER" id="PTHR43213">
    <property type="entry name" value="BIFUNCTIONAL DTTP/UTP PYROPHOSPHATASE/METHYLTRANSFERASE PROTEIN-RELATED"/>
    <property type="match status" value="1"/>
</dbReference>
<proteinExistence type="inferred from homology"/>
<sequence length="192" mass="21605">MLSFGQIILASESPRRQALLHQIGMDFTVIISGVDEDISIDLPPNQLAEHFAREKAHAVALNYPNQLVIGADTIVVFDGQIFGKPKDHEESFNMLSTLSGNTHQVITGVTLKLLDLNFDETFHEATNVTFNTLSDRDINYYIDTYNPFDKAGSYGIQDWFAVFVKHIDGCFYNVMGLPLANLWEHINNVEIN</sequence>
<protein>
    <submittedName>
        <fullName evidence="6">Uncharacterized protein</fullName>
    </submittedName>
</protein>
<evidence type="ECO:0000256" key="1">
    <source>
        <dbReference type="ARBA" id="ARBA00001968"/>
    </source>
</evidence>
<dbReference type="HAMAP" id="MF_00528">
    <property type="entry name" value="Maf"/>
    <property type="match status" value="1"/>
</dbReference>
<dbReference type="CDD" id="cd00555">
    <property type="entry name" value="Maf"/>
    <property type="match status" value="1"/>
</dbReference>
<dbReference type="InterPro" id="IPR003697">
    <property type="entry name" value="Maf-like"/>
</dbReference>
<keyword evidence="4" id="KW-0378">Hydrolase</keyword>
<keyword evidence="3" id="KW-0963">Cytoplasm</keyword>
<evidence type="ECO:0000256" key="4">
    <source>
        <dbReference type="ARBA" id="ARBA00022801"/>
    </source>
</evidence>
<reference evidence="6" key="1">
    <citation type="submission" date="2018-05" db="EMBL/GenBank/DDBJ databases">
        <authorList>
            <person name="Lanie J.A."/>
            <person name="Ng W.-L."/>
            <person name="Kazmierczak K.M."/>
            <person name="Andrzejewski T.M."/>
            <person name="Davidsen T.M."/>
            <person name="Wayne K.J."/>
            <person name="Tettelin H."/>
            <person name="Glass J.I."/>
            <person name="Rusch D."/>
            <person name="Podicherti R."/>
            <person name="Tsui H.-C.T."/>
            <person name="Winkler M.E."/>
        </authorList>
    </citation>
    <scope>NUCLEOTIDE SEQUENCE</scope>
</reference>
<dbReference type="FunFam" id="3.90.950.10:FF:000005">
    <property type="entry name" value="7-methyl-GTP pyrophosphatase"/>
    <property type="match status" value="1"/>
</dbReference>
<dbReference type="AlphaFoldDB" id="A0A381UQI9"/>
<evidence type="ECO:0000256" key="5">
    <source>
        <dbReference type="ARBA" id="ARBA00023080"/>
    </source>
</evidence>
<dbReference type="SUPFAM" id="SSF52972">
    <property type="entry name" value="ITPase-like"/>
    <property type="match status" value="1"/>
</dbReference>
<evidence type="ECO:0000256" key="3">
    <source>
        <dbReference type="ARBA" id="ARBA00022490"/>
    </source>
</evidence>
<dbReference type="PANTHER" id="PTHR43213:SF5">
    <property type="entry name" value="BIFUNCTIONAL DTTP_UTP PYROPHOSPHATASE_METHYLTRANSFERASE PROTEIN-RELATED"/>
    <property type="match status" value="1"/>
</dbReference>
<dbReference type="GO" id="GO:0047429">
    <property type="term" value="F:nucleoside triphosphate diphosphatase activity"/>
    <property type="evidence" value="ECO:0007669"/>
    <property type="project" value="InterPro"/>
</dbReference>
<dbReference type="GO" id="GO:0009117">
    <property type="term" value="P:nucleotide metabolic process"/>
    <property type="evidence" value="ECO:0007669"/>
    <property type="project" value="UniProtKB-KW"/>
</dbReference>
<comment type="subcellular location">
    <subcellularLocation>
        <location evidence="2">Cytoplasm</location>
    </subcellularLocation>
</comment>
<dbReference type="EMBL" id="UINC01006696">
    <property type="protein sequence ID" value="SVA29093.1"/>
    <property type="molecule type" value="Genomic_DNA"/>
</dbReference>
<comment type="cofactor">
    <cofactor evidence="1">
        <name>a divalent metal cation</name>
        <dbReference type="ChEBI" id="CHEBI:60240"/>
    </cofactor>
</comment>
<evidence type="ECO:0000313" key="6">
    <source>
        <dbReference type="EMBL" id="SVA29093.1"/>
    </source>
</evidence>
<dbReference type="GO" id="GO:0005737">
    <property type="term" value="C:cytoplasm"/>
    <property type="evidence" value="ECO:0007669"/>
    <property type="project" value="UniProtKB-SubCell"/>
</dbReference>
<keyword evidence="5" id="KW-0546">Nucleotide metabolism</keyword>
<gene>
    <name evidence="6" type="ORF">METZ01_LOCUS81947</name>
</gene>